<reference evidence="2 3" key="1">
    <citation type="submission" date="2016-08" db="EMBL/GenBank/DDBJ databases">
        <title>Complete genome sequence of Fictibacillus arsenicus G25-54, a strain with toxicity to nematodes and a potential arsenic-resistance activity.</title>
        <authorList>
            <person name="Zheng Z."/>
        </authorList>
    </citation>
    <scope>NUCLEOTIDE SEQUENCE [LARGE SCALE GENOMIC DNA]</scope>
    <source>
        <strain evidence="2 3">G25-54</strain>
    </source>
</reference>
<dbReference type="Proteomes" id="UP000077412">
    <property type="component" value="Chromosome"/>
</dbReference>
<dbReference type="KEGG" id="far:ABE41_006395"/>
<proteinExistence type="predicted"/>
<feature type="transmembrane region" description="Helical" evidence="1">
    <location>
        <begin position="5"/>
        <end position="26"/>
    </location>
</feature>
<organism evidence="2 3">
    <name type="scientific">Fictibacillus arsenicus</name>
    <dbReference type="NCBI Taxonomy" id="255247"/>
    <lineage>
        <taxon>Bacteria</taxon>
        <taxon>Bacillati</taxon>
        <taxon>Bacillota</taxon>
        <taxon>Bacilli</taxon>
        <taxon>Bacillales</taxon>
        <taxon>Fictibacillaceae</taxon>
        <taxon>Fictibacillus</taxon>
    </lineage>
</organism>
<dbReference type="EMBL" id="CP016761">
    <property type="protein sequence ID" value="ANX11631.1"/>
    <property type="molecule type" value="Genomic_DNA"/>
</dbReference>
<keyword evidence="1" id="KW-1133">Transmembrane helix</keyword>
<dbReference type="AlphaFoldDB" id="A0A1B1Z2L9"/>
<evidence type="ECO:0000313" key="2">
    <source>
        <dbReference type="EMBL" id="ANX11631.1"/>
    </source>
</evidence>
<evidence type="ECO:0000256" key="1">
    <source>
        <dbReference type="SAM" id="Phobius"/>
    </source>
</evidence>
<protein>
    <submittedName>
        <fullName evidence="2">Uncharacterized protein</fullName>
    </submittedName>
</protein>
<dbReference type="OrthoDB" id="2973631at2"/>
<keyword evidence="3" id="KW-1185">Reference proteome</keyword>
<accession>A0A1B1Z2L9</accession>
<name>A0A1B1Z2L9_9BACL</name>
<sequence>MKDYFIRFIFSIMTMIIIYGVFYVFGLHDKTWAPFIILPLGIAGGHGSLYFYKIIQEQRNQIK</sequence>
<evidence type="ECO:0000313" key="3">
    <source>
        <dbReference type="Proteomes" id="UP000077412"/>
    </source>
</evidence>
<dbReference type="RefSeq" id="WP_066287702.1">
    <property type="nucleotide sequence ID" value="NZ_CP016761.1"/>
</dbReference>
<keyword evidence="1" id="KW-0472">Membrane</keyword>
<gene>
    <name evidence="2" type="ORF">ABE41_006395</name>
</gene>
<keyword evidence="1" id="KW-0812">Transmembrane</keyword>
<feature type="transmembrane region" description="Helical" evidence="1">
    <location>
        <begin position="32"/>
        <end position="52"/>
    </location>
</feature>